<organism evidence="2 3">
    <name type="scientific">Reyranella aquatilis</name>
    <dbReference type="NCBI Taxonomy" id="2035356"/>
    <lineage>
        <taxon>Bacteria</taxon>
        <taxon>Pseudomonadati</taxon>
        <taxon>Pseudomonadota</taxon>
        <taxon>Alphaproteobacteria</taxon>
        <taxon>Hyphomicrobiales</taxon>
        <taxon>Reyranellaceae</taxon>
        <taxon>Reyranella</taxon>
    </lineage>
</organism>
<dbReference type="InterPro" id="IPR025597">
    <property type="entry name" value="DUF4345"/>
</dbReference>
<dbReference type="Proteomes" id="UP001198862">
    <property type="component" value="Unassembled WGS sequence"/>
</dbReference>
<dbReference type="EMBL" id="JAJISD010000010">
    <property type="protein sequence ID" value="MCC8431664.1"/>
    <property type="molecule type" value="Genomic_DNA"/>
</dbReference>
<evidence type="ECO:0000256" key="1">
    <source>
        <dbReference type="SAM" id="Phobius"/>
    </source>
</evidence>
<comment type="caution">
    <text evidence="2">The sequence shown here is derived from an EMBL/GenBank/DDBJ whole genome shotgun (WGS) entry which is preliminary data.</text>
</comment>
<protein>
    <submittedName>
        <fullName evidence="2">DUF4345 domain-containing protein</fullName>
    </submittedName>
</protein>
<accession>A0ABS8KZY4</accession>
<keyword evidence="3" id="KW-1185">Reference proteome</keyword>
<evidence type="ECO:0000313" key="2">
    <source>
        <dbReference type="EMBL" id="MCC8431664.1"/>
    </source>
</evidence>
<feature type="transmembrane region" description="Helical" evidence="1">
    <location>
        <begin position="12"/>
        <end position="36"/>
    </location>
</feature>
<keyword evidence="1" id="KW-0472">Membrane</keyword>
<gene>
    <name evidence="2" type="ORF">LJ725_22035</name>
</gene>
<dbReference type="RefSeq" id="WP_230553074.1">
    <property type="nucleotide sequence ID" value="NZ_JAJISD010000010.1"/>
</dbReference>
<evidence type="ECO:0000313" key="3">
    <source>
        <dbReference type="Proteomes" id="UP001198862"/>
    </source>
</evidence>
<feature type="transmembrane region" description="Helical" evidence="1">
    <location>
        <begin position="101"/>
        <end position="119"/>
    </location>
</feature>
<keyword evidence="1" id="KW-1133">Transmembrane helix</keyword>
<feature type="transmembrane region" description="Helical" evidence="1">
    <location>
        <begin position="76"/>
        <end position="95"/>
    </location>
</feature>
<feature type="transmembrane region" description="Helical" evidence="1">
    <location>
        <begin position="48"/>
        <end position="64"/>
    </location>
</feature>
<name>A0ABS8KZY4_9HYPH</name>
<sequence>MAGTYTVGRRAAQVSFAVAGIVPVVAGSWGVLQPFLGPVGAAVNHGRYLSGLLLGIGLLFWAAIPRIERETTRIRLLTTVVVVGGLCRLLGVVLGDPLSPSVAGALAMELVVTPLLCLGQSRLRPRD</sequence>
<dbReference type="Pfam" id="PF14248">
    <property type="entry name" value="DUF4345"/>
    <property type="match status" value="1"/>
</dbReference>
<proteinExistence type="predicted"/>
<reference evidence="2 3" key="1">
    <citation type="submission" date="2021-11" db="EMBL/GenBank/DDBJ databases">
        <authorList>
            <person name="Lee D.-H."/>
            <person name="Kim S.-B."/>
        </authorList>
    </citation>
    <scope>NUCLEOTIDE SEQUENCE [LARGE SCALE GENOMIC DNA]</scope>
    <source>
        <strain evidence="2 3">KCTC 52223</strain>
    </source>
</reference>
<keyword evidence="1" id="KW-0812">Transmembrane</keyword>